<evidence type="ECO:0000313" key="8">
    <source>
        <dbReference type="Proteomes" id="UP000032544"/>
    </source>
</evidence>
<dbReference type="InterPro" id="IPR036390">
    <property type="entry name" value="WH_DNA-bd_sf"/>
</dbReference>
<gene>
    <name evidence="7" type="ORF">LH29_09975</name>
</gene>
<evidence type="ECO:0000256" key="4">
    <source>
        <dbReference type="ARBA" id="ARBA00023159"/>
    </source>
</evidence>
<dbReference type="Gene3D" id="3.40.190.10">
    <property type="entry name" value="Periplasmic binding protein-like II"/>
    <property type="match status" value="2"/>
</dbReference>
<dbReference type="RefSeq" id="WP_045028135.1">
    <property type="nucleotide sequence ID" value="NZ_JRHC01000001.1"/>
</dbReference>
<dbReference type="SUPFAM" id="SSF53850">
    <property type="entry name" value="Periplasmic binding protein-like II"/>
    <property type="match status" value="1"/>
</dbReference>
<evidence type="ECO:0000256" key="2">
    <source>
        <dbReference type="ARBA" id="ARBA00023015"/>
    </source>
</evidence>
<dbReference type="OrthoDB" id="9803735at2"/>
<dbReference type="GO" id="GO:0032993">
    <property type="term" value="C:protein-DNA complex"/>
    <property type="evidence" value="ECO:0007669"/>
    <property type="project" value="TreeGrafter"/>
</dbReference>
<protein>
    <recommendedName>
        <fullName evidence="6">HTH lysR-type domain-containing protein</fullName>
    </recommendedName>
</protein>
<evidence type="ECO:0000256" key="5">
    <source>
        <dbReference type="ARBA" id="ARBA00023163"/>
    </source>
</evidence>
<keyword evidence="5" id="KW-0804">Transcription</keyword>
<sequence>MNIAQLEYLKELYACGSFSLAADRLGVTQPALSLQIQKLEEELEFKLIDRTKRPFQFTDEGKVFYEKSLEILKQIEALKQISINISEEVSGNLKVGIIPTLAPYLIPLFIHQLGKDFPALQLEIYELKTEEIVDEIKMGDIDCGIISTPISATNISITPLFYERFYAYLSEDHRLFEQDFIDLKSIEEGEIWYLEEGNCFQNQVNSICQINPQKKNKQSLVYHSNSIESLRRIVENKSGLTFIPELATINIPAEQEELIKEIVPNEPVREISLITAKRFAKERQVNALQKVIKSNIPARMLQQPEGGIMDTLI</sequence>
<dbReference type="SUPFAM" id="SSF46785">
    <property type="entry name" value="Winged helix' DNA-binding domain"/>
    <property type="match status" value="1"/>
</dbReference>
<keyword evidence="8" id="KW-1185">Reference proteome</keyword>
<evidence type="ECO:0000313" key="7">
    <source>
        <dbReference type="EMBL" id="KJF45642.1"/>
    </source>
</evidence>
<dbReference type="InterPro" id="IPR005119">
    <property type="entry name" value="LysR_subst-bd"/>
</dbReference>
<evidence type="ECO:0000259" key="6">
    <source>
        <dbReference type="PROSITE" id="PS50931"/>
    </source>
</evidence>
<dbReference type="FunFam" id="1.10.10.10:FF:000001">
    <property type="entry name" value="LysR family transcriptional regulator"/>
    <property type="match status" value="1"/>
</dbReference>
<dbReference type="Pfam" id="PF00126">
    <property type="entry name" value="HTH_1"/>
    <property type="match status" value="1"/>
</dbReference>
<keyword evidence="4" id="KW-0010">Activator</keyword>
<evidence type="ECO:0000256" key="3">
    <source>
        <dbReference type="ARBA" id="ARBA00023125"/>
    </source>
</evidence>
<dbReference type="PRINTS" id="PR00039">
    <property type="entry name" value="HTHLYSR"/>
</dbReference>
<dbReference type="GO" id="GO:0003677">
    <property type="term" value="F:DNA binding"/>
    <property type="evidence" value="ECO:0007669"/>
    <property type="project" value="UniProtKB-KW"/>
</dbReference>
<dbReference type="InterPro" id="IPR036388">
    <property type="entry name" value="WH-like_DNA-bd_sf"/>
</dbReference>
<dbReference type="EMBL" id="JRHC01000001">
    <property type="protein sequence ID" value="KJF45642.1"/>
    <property type="molecule type" value="Genomic_DNA"/>
</dbReference>
<organism evidence="7 8">
    <name type="scientific">Draconibacterium sediminis</name>
    <dbReference type="NCBI Taxonomy" id="1544798"/>
    <lineage>
        <taxon>Bacteria</taxon>
        <taxon>Pseudomonadati</taxon>
        <taxon>Bacteroidota</taxon>
        <taxon>Bacteroidia</taxon>
        <taxon>Marinilabiliales</taxon>
        <taxon>Prolixibacteraceae</taxon>
        <taxon>Draconibacterium</taxon>
    </lineage>
</organism>
<comment type="similarity">
    <text evidence="1">Belongs to the LysR transcriptional regulatory family.</text>
</comment>
<dbReference type="PANTHER" id="PTHR30346">
    <property type="entry name" value="TRANSCRIPTIONAL DUAL REGULATOR HCAR-RELATED"/>
    <property type="match status" value="1"/>
</dbReference>
<dbReference type="InterPro" id="IPR000847">
    <property type="entry name" value="LysR_HTH_N"/>
</dbReference>
<keyword evidence="2" id="KW-0805">Transcription regulation</keyword>
<reference evidence="7 8" key="1">
    <citation type="submission" date="2014-09" db="EMBL/GenBank/DDBJ databases">
        <title>Draft Genome Sequence of Draconibacterium sp. JN14CK-3.</title>
        <authorList>
            <person name="Dong C."/>
            <person name="Lai Q."/>
            <person name="Shao Z."/>
        </authorList>
    </citation>
    <scope>NUCLEOTIDE SEQUENCE [LARGE SCALE GENOMIC DNA]</scope>
    <source>
        <strain evidence="7 8">JN14CK-3</strain>
    </source>
</reference>
<feature type="domain" description="HTH lysR-type" evidence="6">
    <location>
        <begin position="1"/>
        <end position="58"/>
    </location>
</feature>
<dbReference type="GO" id="GO:0003700">
    <property type="term" value="F:DNA-binding transcription factor activity"/>
    <property type="evidence" value="ECO:0007669"/>
    <property type="project" value="InterPro"/>
</dbReference>
<dbReference type="Gene3D" id="1.10.10.10">
    <property type="entry name" value="Winged helix-like DNA-binding domain superfamily/Winged helix DNA-binding domain"/>
    <property type="match status" value="1"/>
</dbReference>
<dbReference type="STRING" id="1544798.LH29_09975"/>
<proteinExistence type="inferred from homology"/>
<comment type="caution">
    <text evidence="7">The sequence shown here is derived from an EMBL/GenBank/DDBJ whole genome shotgun (WGS) entry which is preliminary data.</text>
</comment>
<dbReference type="AlphaFoldDB" id="A0A0D8JFE9"/>
<keyword evidence="3" id="KW-0238">DNA-binding</keyword>
<name>A0A0D8JFE9_9BACT</name>
<dbReference type="CDD" id="cd08411">
    <property type="entry name" value="PBP2_OxyR"/>
    <property type="match status" value="1"/>
</dbReference>
<dbReference type="PANTHER" id="PTHR30346:SF26">
    <property type="entry name" value="HYDROGEN PEROXIDE-INDUCIBLE GENES ACTIVATOR"/>
    <property type="match status" value="1"/>
</dbReference>
<evidence type="ECO:0000256" key="1">
    <source>
        <dbReference type="ARBA" id="ARBA00009437"/>
    </source>
</evidence>
<dbReference type="PROSITE" id="PS50931">
    <property type="entry name" value="HTH_LYSR"/>
    <property type="match status" value="1"/>
</dbReference>
<dbReference type="Proteomes" id="UP000032544">
    <property type="component" value="Unassembled WGS sequence"/>
</dbReference>
<accession>A0A0D8JFE9</accession>
<dbReference type="PATRIC" id="fig|1544798.3.peg.2004"/>
<dbReference type="Pfam" id="PF03466">
    <property type="entry name" value="LysR_substrate"/>
    <property type="match status" value="1"/>
</dbReference>